<reference evidence="1 4" key="3">
    <citation type="submission" date="2020-10" db="EMBL/GenBank/DDBJ databases">
        <title>Ca. Dormibacterota MAGs.</title>
        <authorList>
            <person name="Montgomery K."/>
        </authorList>
    </citation>
    <scope>NUCLEOTIDE SEQUENCE [LARGE SCALE GENOMIC DNA]</scope>
    <source>
        <strain evidence="1">SC8812_S17_18</strain>
    </source>
</reference>
<dbReference type="EMBL" id="JAEKNS010000100">
    <property type="protein sequence ID" value="MBJ7595105.1"/>
    <property type="molecule type" value="Genomic_DNA"/>
</dbReference>
<protein>
    <submittedName>
        <fullName evidence="2">Uncharacterized protein</fullName>
    </submittedName>
</protein>
<evidence type="ECO:0000313" key="2">
    <source>
        <dbReference type="EMBL" id="PZR77834.1"/>
    </source>
</evidence>
<dbReference type="AlphaFoldDB" id="A0A2W6A2H5"/>
<evidence type="ECO:0000313" key="1">
    <source>
        <dbReference type="EMBL" id="MBJ7595105.1"/>
    </source>
</evidence>
<dbReference type="EMBL" id="QHBU01000281">
    <property type="protein sequence ID" value="PZR77834.1"/>
    <property type="molecule type" value="Genomic_DNA"/>
</dbReference>
<evidence type="ECO:0000313" key="4">
    <source>
        <dbReference type="Proteomes" id="UP000606991"/>
    </source>
</evidence>
<dbReference type="Proteomes" id="UP000248724">
    <property type="component" value="Unassembled WGS sequence"/>
</dbReference>
<reference evidence="2" key="2">
    <citation type="submission" date="2018-05" db="EMBL/GenBank/DDBJ databases">
        <authorList>
            <person name="Ferrari B."/>
        </authorList>
    </citation>
    <scope>NUCLEOTIDE SEQUENCE</scope>
    <source>
        <strain evidence="2">RRmetagenome_bin12</strain>
    </source>
</reference>
<proteinExistence type="predicted"/>
<evidence type="ECO:0000313" key="3">
    <source>
        <dbReference type="Proteomes" id="UP000248724"/>
    </source>
</evidence>
<name>A0A2W6A2H5_9BACT</name>
<reference evidence="2 3" key="1">
    <citation type="journal article" date="2017" name="Nature">
        <title>Atmospheric trace gases support primary production in Antarctic desert surface soil.</title>
        <authorList>
            <person name="Ji M."/>
            <person name="Greening C."/>
            <person name="Vanwonterghem I."/>
            <person name="Carere C.R."/>
            <person name="Bay S.K."/>
            <person name="Steen J.A."/>
            <person name="Montgomery K."/>
            <person name="Lines T."/>
            <person name="Beardall J."/>
            <person name="van Dorst J."/>
            <person name="Snape I."/>
            <person name="Stott M.B."/>
            <person name="Hugenholtz P."/>
            <person name="Ferrari B.C."/>
        </authorList>
    </citation>
    <scope>NUCLEOTIDE SEQUENCE [LARGE SCALE GENOMIC DNA]</scope>
    <source>
        <strain evidence="2">RRmetagenome_bin12</strain>
    </source>
</reference>
<accession>A0A934JY39</accession>
<sequence>MIQETCTRIEELEDYWTSEIRARHARRNKIRDIDDMLNQFEMLNLADEQAIPADLRQRVATFVRGEGHPLCERRPAGVAIPDWMEALYDVQDGLMIRFPDDID</sequence>
<accession>A0A2W6A2H5</accession>
<gene>
    <name evidence="2" type="ORF">DLM65_14675</name>
    <name evidence="1" type="ORF">JF886_09640</name>
</gene>
<dbReference type="Proteomes" id="UP000606991">
    <property type="component" value="Unassembled WGS sequence"/>
</dbReference>
<comment type="caution">
    <text evidence="2">The sequence shown here is derived from an EMBL/GenBank/DDBJ whole genome shotgun (WGS) entry which is preliminary data.</text>
</comment>
<organism evidence="2 3">
    <name type="scientific">Candidatus Aeolococcus gillhamiae</name>
    <dbReference type="NCBI Taxonomy" id="3127015"/>
    <lineage>
        <taxon>Bacteria</taxon>
        <taxon>Bacillati</taxon>
        <taxon>Candidatus Dormiibacterota</taxon>
        <taxon>Candidatus Dormibacteria</taxon>
        <taxon>Candidatus Aeolococcales</taxon>
        <taxon>Candidatus Aeolococcaceae</taxon>
        <taxon>Candidatus Aeolococcus</taxon>
    </lineage>
</organism>
<dbReference type="RefSeq" id="WP_337311896.1">
    <property type="nucleotide sequence ID" value="NZ_JAEKNS010000100.1"/>
</dbReference>